<protein>
    <recommendedName>
        <fullName evidence="2">DUF7689 domain-containing protein</fullName>
    </recommendedName>
</protein>
<comment type="caution">
    <text evidence="3">The sequence shown here is derived from an EMBL/GenBank/DDBJ whole genome shotgun (WGS) entry which is preliminary data.</text>
</comment>
<dbReference type="InterPro" id="IPR056106">
    <property type="entry name" value="DUF7689"/>
</dbReference>
<keyword evidence="4" id="KW-1185">Reference proteome</keyword>
<gene>
    <name evidence="3" type="ORF">SPI_05674</name>
</gene>
<feature type="region of interest" description="Disordered" evidence="1">
    <location>
        <begin position="167"/>
        <end position="256"/>
    </location>
</feature>
<dbReference type="AlphaFoldDB" id="A0A167TFK9"/>
<proteinExistence type="predicted"/>
<organism evidence="3 4">
    <name type="scientific">Niveomyces insectorum RCEF 264</name>
    <dbReference type="NCBI Taxonomy" id="1081102"/>
    <lineage>
        <taxon>Eukaryota</taxon>
        <taxon>Fungi</taxon>
        <taxon>Dikarya</taxon>
        <taxon>Ascomycota</taxon>
        <taxon>Pezizomycotina</taxon>
        <taxon>Sordariomycetes</taxon>
        <taxon>Hypocreomycetidae</taxon>
        <taxon>Hypocreales</taxon>
        <taxon>Cordycipitaceae</taxon>
        <taxon>Niveomyces</taxon>
    </lineage>
</organism>
<feature type="compositionally biased region" description="Basic and acidic residues" evidence="1">
    <location>
        <begin position="241"/>
        <end position="253"/>
    </location>
</feature>
<name>A0A167TFK9_9HYPO</name>
<sequence length="279" mass="31490">MSAQSLTRFEQDIIRDHSAASPGNFTVHWGTEDPLYNCFAFCINETRRKVTPSTLADLIAEFNSYGYFKVESQEPFQAYDVEVYARHNIPLHAHRIRNTTFWDCESKMGEGPIITHHRNMLESPRTNRSNEYKFGTIVSRFRYDEEQHKVWWLENFAKTASGRVIRKRDAAQSTSGNIYHRNDVSKTKSGRIVKKPAKHGTSTSGNKTARANRGPGSADGRRAAYMGKAEHGGHGGSSSHGRGDGFETNREDINGNGYGDWYGHNVSYPDGGWQSQHGR</sequence>
<dbReference type="STRING" id="1081102.A0A167TFK9"/>
<dbReference type="Pfam" id="PF24738">
    <property type="entry name" value="DUF7689"/>
    <property type="match status" value="1"/>
</dbReference>
<reference evidence="3 4" key="1">
    <citation type="journal article" date="2016" name="Genome Biol. Evol.">
        <title>Divergent and convergent evolution of fungal pathogenicity.</title>
        <authorList>
            <person name="Shang Y."/>
            <person name="Xiao G."/>
            <person name="Zheng P."/>
            <person name="Cen K."/>
            <person name="Zhan S."/>
            <person name="Wang C."/>
        </authorList>
    </citation>
    <scope>NUCLEOTIDE SEQUENCE [LARGE SCALE GENOMIC DNA]</scope>
    <source>
        <strain evidence="3 4">RCEF 264</strain>
    </source>
</reference>
<feature type="domain" description="DUF7689" evidence="2">
    <location>
        <begin position="31"/>
        <end position="139"/>
    </location>
</feature>
<evidence type="ECO:0000259" key="2">
    <source>
        <dbReference type="Pfam" id="PF24738"/>
    </source>
</evidence>
<feature type="compositionally biased region" description="Polar residues" evidence="1">
    <location>
        <begin position="200"/>
        <end position="209"/>
    </location>
</feature>
<accession>A0A167TFK9</accession>
<dbReference type="OrthoDB" id="5240470at2759"/>
<evidence type="ECO:0000256" key="1">
    <source>
        <dbReference type="SAM" id="MobiDB-lite"/>
    </source>
</evidence>
<evidence type="ECO:0000313" key="3">
    <source>
        <dbReference type="EMBL" id="OAA60550.1"/>
    </source>
</evidence>
<dbReference type="Proteomes" id="UP000076874">
    <property type="component" value="Unassembled WGS sequence"/>
</dbReference>
<evidence type="ECO:0000313" key="4">
    <source>
        <dbReference type="Proteomes" id="UP000076874"/>
    </source>
</evidence>
<feature type="compositionally biased region" description="Basic residues" evidence="1">
    <location>
        <begin position="188"/>
        <end position="198"/>
    </location>
</feature>
<dbReference type="EMBL" id="AZHD01000009">
    <property type="protein sequence ID" value="OAA60550.1"/>
    <property type="molecule type" value="Genomic_DNA"/>
</dbReference>